<dbReference type="AlphaFoldDB" id="A0A4U5NBW8"/>
<keyword evidence="2" id="KW-1185">Reference proteome</keyword>
<protein>
    <submittedName>
        <fullName evidence="1">Uncharacterized protein</fullName>
    </submittedName>
</protein>
<comment type="caution">
    <text evidence="1">The sequence shown here is derived from an EMBL/GenBank/DDBJ whole genome shotgun (WGS) entry which is preliminary data.</text>
</comment>
<dbReference type="Proteomes" id="UP000298663">
    <property type="component" value="Unassembled WGS sequence"/>
</dbReference>
<evidence type="ECO:0000313" key="2">
    <source>
        <dbReference type="Proteomes" id="UP000298663"/>
    </source>
</evidence>
<gene>
    <name evidence="1" type="ORF">L596_014250</name>
</gene>
<sequence>MPQAENAAFFLCTELYNILNDAAAPAGIYSLAHKVSRKWRVGRFSIQGQFLVRFLLSVKYFKWIQPLALVVNLICYHKWS</sequence>
<evidence type="ECO:0000313" key="1">
    <source>
        <dbReference type="EMBL" id="TKR80124.1"/>
    </source>
</evidence>
<dbReference type="EMBL" id="AZBU02000004">
    <property type="protein sequence ID" value="TKR80124.1"/>
    <property type="molecule type" value="Genomic_DNA"/>
</dbReference>
<reference evidence="1 2" key="2">
    <citation type="journal article" date="2019" name="G3 (Bethesda)">
        <title>Hybrid Assembly of the Genome of the Entomopathogenic Nematode Steinernema carpocapsae Identifies the X-Chromosome.</title>
        <authorList>
            <person name="Serra L."/>
            <person name="Macchietto M."/>
            <person name="Macias-Munoz A."/>
            <person name="McGill C.J."/>
            <person name="Rodriguez I.M."/>
            <person name="Rodriguez B."/>
            <person name="Murad R."/>
            <person name="Mortazavi A."/>
        </authorList>
    </citation>
    <scope>NUCLEOTIDE SEQUENCE [LARGE SCALE GENOMIC DNA]</scope>
    <source>
        <strain evidence="1 2">ALL</strain>
    </source>
</reference>
<proteinExistence type="predicted"/>
<name>A0A4U5NBW8_STECR</name>
<accession>A0A4U5NBW8</accession>
<reference evidence="1 2" key="1">
    <citation type="journal article" date="2015" name="Genome Biol.">
        <title>Comparative genomics of Steinernema reveals deeply conserved gene regulatory networks.</title>
        <authorList>
            <person name="Dillman A.R."/>
            <person name="Macchietto M."/>
            <person name="Porter C.F."/>
            <person name="Rogers A."/>
            <person name="Williams B."/>
            <person name="Antoshechkin I."/>
            <person name="Lee M.M."/>
            <person name="Goodwin Z."/>
            <person name="Lu X."/>
            <person name="Lewis E.E."/>
            <person name="Goodrich-Blair H."/>
            <person name="Stock S.P."/>
            <person name="Adams B.J."/>
            <person name="Sternberg P.W."/>
            <person name="Mortazavi A."/>
        </authorList>
    </citation>
    <scope>NUCLEOTIDE SEQUENCE [LARGE SCALE GENOMIC DNA]</scope>
    <source>
        <strain evidence="1 2">ALL</strain>
    </source>
</reference>
<organism evidence="1 2">
    <name type="scientific">Steinernema carpocapsae</name>
    <name type="common">Entomopathogenic nematode</name>
    <dbReference type="NCBI Taxonomy" id="34508"/>
    <lineage>
        <taxon>Eukaryota</taxon>
        <taxon>Metazoa</taxon>
        <taxon>Ecdysozoa</taxon>
        <taxon>Nematoda</taxon>
        <taxon>Chromadorea</taxon>
        <taxon>Rhabditida</taxon>
        <taxon>Tylenchina</taxon>
        <taxon>Panagrolaimomorpha</taxon>
        <taxon>Strongyloidoidea</taxon>
        <taxon>Steinernematidae</taxon>
        <taxon>Steinernema</taxon>
    </lineage>
</organism>